<organism evidence="2 3">
    <name type="scientific">Dubosiella newyorkensis</name>
    <dbReference type="NCBI Taxonomy" id="1862672"/>
    <lineage>
        <taxon>Bacteria</taxon>
        <taxon>Bacillati</taxon>
        <taxon>Bacillota</taxon>
        <taxon>Erysipelotrichia</taxon>
        <taxon>Erysipelotrichales</taxon>
        <taxon>Erysipelotrichaceae</taxon>
        <taxon>Dubosiella</taxon>
    </lineage>
</organism>
<sequence length="145" mass="16817">MKVQKTTLLLIASIVWIFAGFNILRIGLQEYPPYIHWYTIALSIVVFCVFQWFVFGKLVQKHTQRILDYIQEKQFVLKFFDAKSYIIMAVMMIGGIMIRTFHWLPSSFIAVFYTGLGASLFWAGLLFGCSYGKAIVQKKRKGDLK</sequence>
<name>A0A1U7NML4_9FIRM</name>
<dbReference type="STRING" id="1862672.BO225_06050"/>
<dbReference type="OrthoDB" id="1097929at2"/>
<accession>A0A1U7NML4</accession>
<evidence type="ECO:0000313" key="3">
    <source>
        <dbReference type="Proteomes" id="UP000186705"/>
    </source>
</evidence>
<feature type="transmembrane region" description="Helical" evidence="1">
    <location>
        <begin position="110"/>
        <end position="131"/>
    </location>
</feature>
<gene>
    <name evidence="2" type="ORF">BO225_06050</name>
</gene>
<evidence type="ECO:0000256" key="1">
    <source>
        <dbReference type="SAM" id="Phobius"/>
    </source>
</evidence>
<protein>
    <submittedName>
        <fullName evidence="2">Uncharacterized protein</fullName>
    </submittedName>
</protein>
<keyword evidence="3" id="KW-1185">Reference proteome</keyword>
<keyword evidence="1" id="KW-1133">Transmembrane helix</keyword>
<proteinExistence type="predicted"/>
<reference evidence="2 3" key="1">
    <citation type="submission" date="2016-11" db="EMBL/GenBank/DDBJ databases">
        <title>Description of two novel members of the family Erysipelotrichaceae: Ileibacterium lipovorans gen. nov., sp. nov. and Dubosiella newyorkensis, gen. nov., sp. nov.</title>
        <authorList>
            <person name="Cox L.M."/>
            <person name="Sohn J."/>
            <person name="Tyrrell K.L."/>
            <person name="Citron D.M."/>
            <person name="Lawson P.A."/>
            <person name="Patel N.B."/>
            <person name="Iizumi T."/>
            <person name="Perez-Perez G.I."/>
            <person name="Goldstein E.J."/>
            <person name="Blaser M.J."/>
        </authorList>
    </citation>
    <scope>NUCLEOTIDE SEQUENCE [LARGE SCALE GENOMIC DNA]</scope>
    <source>
        <strain evidence="2 3">NYU-BL-A4</strain>
    </source>
</reference>
<dbReference type="EMBL" id="MPKA01000064">
    <property type="protein sequence ID" value="OLU46470.1"/>
    <property type="molecule type" value="Genomic_DNA"/>
</dbReference>
<keyword evidence="1" id="KW-0472">Membrane</keyword>
<keyword evidence="1" id="KW-0812">Transmembrane</keyword>
<feature type="transmembrane region" description="Helical" evidence="1">
    <location>
        <begin position="7"/>
        <end position="28"/>
    </location>
</feature>
<dbReference type="AlphaFoldDB" id="A0A1U7NML4"/>
<feature type="transmembrane region" description="Helical" evidence="1">
    <location>
        <begin position="34"/>
        <end position="55"/>
    </location>
</feature>
<dbReference type="Proteomes" id="UP000186705">
    <property type="component" value="Unassembled WGS sequence"/>
</dbReference>
<feature type="transmembrane region" description="Helical" evidence="1">
    <location>
        <begin position="85"/>
        <end position="104"/>
    </location>
</feature>
<evidence type="ECO:0000313" key="2">
    <source>
        <dbReference type="EMBL" id="OLU46470.1"/>
    </source>
</evidence>
<dbReference type="GeneID" id="78275504"/>
<dbReference type="RefSeq" id="WP_076341375.1">
    <property type="nucleotide sequence ID" value="NZ_CAPDDE010000023.1"/>
</dbReference>
<comment type="caution">
    <text evidence="2">The sequence shown here is derived from an EMBL/GenBank/DDBJ whole genome shotgun (WGS) entry which is preliminary data.</text>
</comment>